<accession>F6D355</accession>
<dbReference type="eggNOG" id="arCOG00060">
    <property type="taxonomic scope" value="Archaea"/>
</dbReference>
<dbReference type="STRING" id="868131.MSWAN_0971"/>
<dbReference type="InterPro" id="IPR015424">
    <property type="entry name" value="PyrdxlP-dep_Trfase"/>
</dbReference>
<evidence type="ECO:0000256" key="2">
    <source>
        <dbReference type="ARBA" id="ARBA00009077"/>
    </source>
</evidence>
<comment type="cofactor">
    <cofactor evidence="1">
        <name>pyridoxal 5'-phosphate</name>
        <dbReference type="ChEBI" id="CHEBI:597326"/>
    </cofactor>
</comment>
<name>F6D355_METPW</name>
<dbReference type="InterPro" id="IPR000277">
    <property type="entry name" value="Cys/Met-Metab_PyrdxlP-dep_enz"/>
</dbReference>
<comment type="similarity">
    <text evidence="2">Belongs to the trans-sulfuration enzymes family.</text>
</comment>
<dbReference type="GO" id="GO:0019346">
    <property type="term" value="P:transsulfuration"/>
    <property type="evidence" value="ECO:0007669"/>
    <property type="project" value="InterPro"/>
</dbReference>
<dbReference type="Proteomes" id="UP000009231">
    <property type="component" value="Chromosome"/>
</dbReference>
<dbReference type="AlphaFoldDB" id="F6D355"/>
<dbReference type="PANTHER" id="PTHR11808">
    <property type="entry name" value="TRANS-SULFURATION ENZYME FAMILY MEMBER"/>
    <property type="match status" value="1"/>
</dbReference>
<dbReference type="EMBL" id="CP002772">
    <property type="protein sequence ID" value="AEG17995.1"/>
    <property type="molecule type" value="Genomic_DNA"/>
</dbReference>
<protein>
    <submittedName>
        <fullName evidence="4">Cystathionine gamma-lyase</fullName>
        <ecNumber evidence="4">4.4.1.1</ecNumber>
    </submittedName>
</protein>
<evidence type="ECO:0000313" key="5">
    <source>
        <dbReference type="Proteomes" id="UP000009231"/>
    </source>
</evidence>
<keyword evidence="4" id="KW-0456">Lyase</keyword>
<evidence type="ECO:0000256" key="1">
    <source>
        <dbReference type="ARBA" id="ARBA00001933"/>
    </source>
</evidence>
<gene>
    <name evidence="4" type="ordered locus">MSWAN_0971</name>
</gene>
<dbReference type="PANTHER" id="PTHR11808:SF15">
    <property type="entry name" value="CYSTATHIONINE GAMMA-LYASE"/>
    <property type="match status" value="1"/>
</dbReference>
<dbReference type="GO" id="GO:0003962">
    <property type="term" value="F:cystathionine gamma-synthase activity"/>
    <property type="evidence" value="ECO:0007669"/>
    <property type="project" value="TreeGrafter"/>
</dbReference>
<dbReference type="Pfam" id="PF01053">
    <property type="entry name" value="Cys_Met_Meta_PP"/>
    <property type="match status" value="1"/>
</dbReference>
<keyword evidence="5" id="KW-1185">Reference proteome</keyword>
<organism evidence="4 5">
    <name type="scientific">Methanobacterium paludis (strain DSM 25820 / JCM 18151 / SWAN1)</name>
    <dbReference type="NCBI Taxonomy" id="868131"/>
    <lineage>
        <taxon>Archaea</taxon>
        <taxon>Methanobacteriati</taxon>
        <taxon>Methanobacteriota</taxon>
        <taxon>Methanomada group</taxon>
        <taxon>Methanobacteria</taxon>
        <taxon>Methanobacteriales</taxon>
        <taxon>Methanobacteriaceae</taxon>
        <taxon>Methanobacterium</taxon>
    </lineage>
</organism>
<dbReference type="CDD" id="cd00614">
    <property type="entry name" value="CGS_like"/>
    <property type="match status" value="1"/>
</dbReference>
<dbReference type="RefSeq" id="WP_013825497.1">
    <property type="nucleotide sequence ID" value="NC_015574.1"/>
</dbReference>
<keyword evidence="3" id="KW-0663">Pyridoxal phosphate</keyword>
<dbReference type="FunFam" id="3.40.640.10:FF:000009">
    <property type="entry name" value="Cystathionine gamma-synthase homolog"/>
    <property type="match status" value="1"/>
</dbReference>
<dbReference type="GO" id="GO:0005737">
    <property type="term" value="C:cytoplasm"/>
    <property type="evidence" value="ECO:0007669"/>
    <property type="project" value="TreeGrafter"/>
</dbReference>
<dbReference type="InterPro" id="IPR015422">
    <property type="entry name" value="PyrdxlP-dep_Trfase_small"/>
</dbReference>
<dbReference type="HOGENOM" id="CLU_018986_2_0_2"/>
<proteinExistence type="inferred from homology"/>
<dbReference type="SUPFAM" id="SSF53383">
    <property type="entry name" value="PLP-dependent transferases"/>
    <property type="match status" value="1"/>
</dbReference>
<dbReference type="Gene3D" id="3.40.640.10">
    <property type="entry name" value="Type I PLP-dependent aspartate aminotransferase-like (Major domain)"/>
    <property type="match status" value="1"/>
</dbReference>
<dbReference type="PIRSF" id="PIRSF001434">
    <property type="entry name" value="CGS"/>
    <property type="match status" value="1"/>
</dbReference>
<evidence type="ECO:0000256" key="3">
    <source>
        <dbReference type="ARBA" id="ARBA00022898"/>
    </source>
</evidence>
<dbReference type="GO" id="GO:0004123">
    <property type="term" value="F:cystathionine gamma-lyase activity"/>
    <property type="evidence" value="ECO:0007669"/>
    <property type="project" value="TreeGrafter"/>
</dbReference>
<dbReference type="InterPro" id="IPR015421">
    <property type="entry name" value="PyrdxlP-dep_Trfase_major"/>
</dbReference>
<dbReference type="GO" id="GO:0019343">
    <property type="term" value="P:cysteine biosynthetic process via cystathionine"/>
    <property type="evidence" value="ECO:0007669"/>
    <property type="project" value="TreeGrafter"/>
</dbReference>
<dbReference type="FunFam" id="3.90.1150.10:FF:000008">
    <property type="entry name" value="Cystathionine gamma-synthase"/>
    <property type="match status" value="1"/>
</dbReference>
<evidence type="ECO:0000313" key="4">
    <source>
        <dbReference type="EMBL" id="AEG17995.1"/>
    </source>
</evidence>
<reference evidence="4 5" key="1">
    <citation type="journal article" date="2014" name="Int. J. Syst. Evol. Microbiol.">
        <title>Methanobacterium paludis sp. nov. and a novel strain of Methanobacterium lacus isolated from northern peatlands.</title>
        <authorList>
            <person name="Cadillo-Quiroz H."/>
            <person name="Brauer S.L."/>
            <person name="Goodson N."/>
            <person name="Yavitt J.B."/>
            <person name="Zinder S.H."/>
        </authorList>
    </citation>
    <scope>NUCLEOTIDE SEQUENCE [LARGE SCALE GENOMIC DNA]</scope>
    <source>
        <strain evidence="5">DSM 25820 / JCM 18151 / SWAN1</strain>
    </source>
</reference>
<dbReference type="OrthoDB" id="43458at2157"/>
<sequence>MKFNTKTIHAGRKPCQLTGAISTPIYQTSTFVFDDVGEPGEYDYSRTNNPTRKALEDTLADLEGGVAGFAFPSGMAAVTTVIHLLSAGDHVVCADDTYGGTHRLFSDIMPRFGIEFSFIRLDDEAKLRNAIKPNTKMIWVETPSNPLLNITDLDMISKVAKEQDILTVADNTFATPYFLRPIEHGIDIVLHSTTKYLNGHCDVIGGGVITSTNKLAEDVHFLLNGMGTNAAPFDSWLVLRGIKTLPLRMDKHQANAIAVAEYLKGHSKVKEVFYPGLPEHPGHELAAKQMDGFGGVVSFKLKSESDVPSFLHGLDLFHLAESLGGADSLVEHAATMSHASMAEDARRKAGITDDLIRLSIGLEDADDLIEDLSRGFDNAGNIKG</sequence>
<dbReference type="EC" id="4.4.1.1" evidence="4"/>
<dbReference type="GeneID" id="10668473"/>
<dbReference type="GO" id="GO:0030170">
    <property type="term" value="F:pyridoxal phosphate binding"/>
    <property type="evidence" value="ECO:0007669"/>
    <property type="project" value="InterPro"/>
</dbReference>
<dbReference type="KEGG" id="mew:MSWAN_0971"/>
<dbReference type="Gene3D" id="3.90.1150.10">
    <property type="entry name" value="Aspartate Aminotransferase, domain 1"/>
    <property type="match status" value="1"/>
</dbReference>